<comment type="caution">
    <text evidence="2">The sequence shown here is derived from an EMBL/GenBank/DDBJ whole genome shotgun (WGS) entry which is preliminary data.</text>
</comment>
<reference evidence="2" key="2">
    <citation type="journal article" date="2021" name="Microbiome">
        <title>Successional dynamics and alternative stable states in a saline activated sludge microbial community over 9 years.</title>
        <authorList>
            <person name="Wang Y."/>
            <person name="Ye J."/>
            <person name="Ju F."/>
            <person name="Liu L."/>
            <person name="Boyd J.A."/>
            <person name="Deng Y."/>
            <person name="Parks D.H."/>
            <person name="Jiang X."/>
            <person name="Yin X."/>
            <person name="Woodcroft B.J."/>
            <person name="Tyson G.W."/>
            <person name="Hugenholtz P."/>
            <person name="Polz M.F."/>
            <person name="Zhang T."/>
        </authorList>
    </citation>
    <scope>NUCLEOTIDE SEQUENCE</scope>
    <source>
        <strain evidence="2">HKST-UBA02</strain>
    </source>
</reference>
<evidence type="ECO:0000313" key="2">
    <source>
        <dbReference type="EMBL" id="MCA9756712.1"/>
    </source>
</evidence>
<keyword evidence="1" id="KW-0732">Signal</keyword>
<dbReference type="EMBL" id="JAGQHS010000064">
    <property type="protein sequence ID" value="MCA9756712.1"/>
    <property type="molecule type" value="Genomic_DNA"/>
</dbReference>
<protein>
    <recommendedName>
        <fullName evidence="4">Porin family protein</fullName>
    </recommendedName>
</protein>
<proteinExistence type="predicted"/>
<organism evidence="2 3">
    <name type="scientific">Eiseniibacteriota bacterium</name>
    <dbReference type="NCBI Taxonomy" id="2212470"/>
    <lineage>
        <taxon>Bacteria</taxon>
        <taxon>Candidatus Eiseniibacteriota</taxon>
    </lineage>
</organism>
<evidence type="ECO:0008006" key="4">
    <source>
        <dbReference type="Google" id="ProtNLM"/>
    </source>
</evidence>
<sequence>MKRFMGLTAAVLGLVSVVSGAQAADIGFKGIGGHLAISDTGGAGSAIAFGANADMGEFIPHLAFHPSVTYWSKTYHSDWKITQVRLNGDVRYEFSVNSRITPYAGGGLALVHLSWGGPAYYYSASGTGAEINLLGGASVPLSGKVDGFSELRIEGGGFNISVGATMPLGS</sequence>
<feature type="chain" id="PRO_5036934357" description="Porin family protein" evidence="1">
    <location>
        <begin position="24"/>
        <end position="170"/>
    </location>
</feature>
<dbReference type="Proteomes" id="UP000739538">
    <property type="component" value="Unassembled WGS sequence"/>
</dbReference>
<dbReference type="AlphaFoldDB" id="A0A956SDJ4"/>
<gene>
    <name evidence="2" type="ORF">KDA27_12985</name>
</gene>
<dbReference type="Gene3D" id="2.40.160.20">
    <property type="match status" value="1"/>
</dbReference>
<reference evidence="2" key="1">
    <citation type="submission" date="2020-04" db="EMBL/GenBank/DDBJ databases">
        <authorList>
            <person name="Zhang T."/>
        </authorList>
    </citation>
    <scope>NUCLEOTIDE SEQUENCE</scope>
    <source>
        <strain evidence="2">HKST-UBA02</strain>
    </source>
</reference>
<feature type="signal peptide" evidence="1">
    <location>
        <begin position="1"/>
        <end position="23"/>
    </location>
</feature>
<evidence type="ECO:0000313" key="3">
    <source>
        <dbReference type="Proteomes" id="UP000739538"/>
    </source>
</evidence>
<dbReference type="SUPFAM" id="SSF56925">
    <property type="entry name" value="OMPA-like"/>
    <property type="match status" value="1"/>
</dbReference>
<evidence type="ECO:0000256" key="1">
    <source>
        <dbReference type="SAM" id="SignalP"/>
    </source>
</evidence>
<accession>A0A956SDJ4</accession>
<dbReference type="InterPro" id="IPR011250">
    <property type="entry name" value="OMP/PagP_B-barrel"/>
</dbReference>
<name>A0A956SDJ4_UNCEI</name>